<protein>
    <submittedName>
        <fullName evidence="1">Uncharacterized protein</fullName>
    </submittedName>
</protein>
<reference evidence="1 2" key="1">
    <citation type="submission" date="2020-04" db="EMBL/GenBank/DDBJ databases">
        <title>Molecular characterization of pseudomonads from Agaricus bisporus reveal novel blotch 2 pathogens in Western Europe.</title>
        <authorList>
            <person name="Taparia T."/>
            <person name="Krijger M."/>
            <person name="Haynes E."/>
            <person name="Elpinstone J.G."/>
            <person name="Noble R."/>
            <person name="Van Der Wolf J."/>
        </authorList>
    </citation>
    <scope>NUCLEOTIDE SEQUENCE [LARGE SCALE GENOMIC DNA]</scope>
    <source>
        <strain evidence="1 2">P8021</strain>
    </source>
</reference>
<comment type="caution">
    <text evidence="1">The sequence shown here is derived from an EMBL/GenBank/DDBJ whole genome shotgun (WGS) entry which is preliminary data.</text>
</comment>
<proteinExistence type="predicted"/>
<name>A0A7Y8G6W4_9PSED</name>
<dbReference type="RefSeq" id="WP_177113756.1">
    <property type="nucleotide sequence ID" value="NZ_JACASD010000083.1"/>
</dbReference>
<evidence type="ECO:0000313" key="1">
    <source>
        <dbReference type="EMBL" id="NWE91739.1"/>
    </source>
</evidence>
<dbReference type="Proteomes" id="UP000585226">
    <property type="component" value="Unassembled WGS sequence"/>
</dbReference>
<sequence length="56" mass="6439">MSDSDRILQQNDQEDIVDMLRMPEDSIDFDPERVTIVNRPPHNEFCNDEGTCAASK</sequence>
<evidence type="ECO:0000313" key="2">
    <source>
        <dbReference type="Proteomes" id="UP000585226"/>
    </source>
</evidence>
<dbReference type="EMBL" id="JACASD010000083">
    <property type="protein sequence ID" value="NWE91739.1"/>
    <property type="molecule type" value="Genomic_DNA"/>
</dbReference>
<gene>
    <name evidence="1" type="ORF">HX893_26790</name>
</gene>
<organism evidence="1 2">
    <name type="scientific">Pseudomonas reactans</name>
    <dbReference type="NCBI Taxonomy" id="117680"/>
    <lineage>
        <taxon>Bacteria</taxon>
        <taxon>Pseudomonadati</taxon>
        <taxon>Pseudomonadota</taxon>
        <taxon>Gammaproteobacteria</taxon>
        <taxon>Pseudomonadales</taxon>
        <taxon>Pseudomonadaceae</taxon>
        <taxon>Pseudomonas</taxon>
    </lineage>
</organism>
<dbReference type="AlphaFoldDB" id="A0A7Y8G6W4"/>
<accession>A0A7Y8G6W4</accession>